<dbReference type="RefSeq" id="WP_275116828.1">
    <property type="nucleotide sequence ID" value="NZ_JAOTPO010000001.1"/>
</dbReference>
<keyword evidence="2" id="KW-0378">Hydrolase</keyword>
<dbReference type="PIRSF" id="PIRSF003230">
    <property type="entry name" value="YbgC"/>
    <property type="match status" value="1"/>
</dbReference>
<dbReference type="CDD" id="cd00586">
    <property type="entry name" value="4HBT"/>
    <property type="match status" value="1"/>
</dbReference>
<evidence type="ECO:0000256" key="2">
    <source>
        <dbReference type="ARBA" id="ARBA00022801"/>
    </source>
</evidence>
<evidence type="ECO:0000313" key="5">
    <source>
        <dbReference type="Proteomes" id="UP001148125"/>
    </source>
</evidence>
<name>A0ABT5V9T2_9BACI</name>
<dbReference type="InterPro" id="IPR006683">
    <property type="entry name" value="Thioestr_dom"/>
</dbReference>
<dbReference type="SUPFAM" id="SSF54637">
    <property type="entry name" value="Thioesterase/thiol ester dehydrase-isomerase"/>
    <property type="match status" value="1"/>
</dbReference>
<organism evidence="4 5">
    <name type="scientific">Alkalihalobacterium chitinilyticum</name>
    <dbReference type="NCBI Taxonomy" id="2980103"/>
    <lineage>
        <taxon>Bacteria</taxon>
        <taxon>Bacillati</taxon>
        <taxon>Bacillota</taxon>
        <taxon>Bacilli</taxon>
        <taxon>Bacillales</taxon>
        <taxon>Bacillaceae</taxon>
        <taxon>Alkalihalobacterium</taxon>
    </lineage>
</organism>
<dbReference type="Gene3D" id="3.10.129.10">
    <property type="entry name" value="Hotdog Thioesterase"/>
    <property type="match status" value="1"/>
</dbReference>
<dbReference type="PANTHER" id="PTHR31793:SF27">
    <property type="entry name" value="NOVEL THIOESTERASE SUPERFAMILY DOMAIN AND SAPOSIN A-TYPE DOMAIN CONTAINING PROTEIN (0610012H03RIK)"/>
    <property type="match status" value="1"/>
</dbReference>
<comment type="caution">
    <text evidence="4">The sequence shown here is derived from an EMBL/GenBank/DDBJ whole genome shotgun (WGS) entry which is preliminary data.</text>
</comment>
<proteinExistence type="inferred from homology"/>
<dbReference type="NCBIfam" id="TIGR00051">
    <property type="entry name" value="YbgC/FadM family acyl-CoA thioesterase"/>
    <property type="match status" value="1"/>
</dbReference>
<dbReference type="InterPro" id="IPR029069">
    <property type="entry name" value="HotDog_dom_sf"/>
</dbReference>
<evidence type="ECO:0000259" key="3">
    <source>
        <dbReference type="Pfam" id="PF03061"/>
    </source>
</evidence>
<accession>A0ABT5V9T2</accession>
<evidence type="ECO:0000313" key="4">
    <source>
        <dbReference type="EMBL" id="MDE5412210.1"/>
    </source>
</evidence>
<dbReference type="Pfam" id="PF03061">
    <property type="entry name" value="4HBT"/>
    <property type="match status" value="1"/>
</dbReference>
<dbReference type="InterPro" id="IPR050563">
    <property type="entry name" value="4-hydroxybenzoyl-CoA_TE"/>
</dbReference>
<keyword evidence="5" id="KW-1185">Reference proteome</keyword>
<reference evidence="4" key="1">
    <citation type="submission" date="2024-05" db="EMBL/GenBank/DDBJ databases">
        <title>Alkalihalobacillus sp. strain MEB203 novel alkaliphilic bacterium from Lonar Lake, India.</title>
        <authorList>
            <person name="Joshi A."/>
            <person name="Thite S."/>
            <person name="Mengade P."/>
        </authorList>
    </citation>
    <scope>NUCLEOTIDE SEQUENCE</scope>
    <source>
        <strain evidence="4">MEB 203</strain>
    </source>
</reference>
<gene>
    <name evidence="4" type="ORF">N7Z68_02260</name>
</gene>
<sequence length="147" mass="16934">MLEGFRFYYPIRVRYSEIDGQKIVFNAHYSTYIDVASTEYFREIIGSNWIELAETNTFDLVLAKITLEYHQPAKLDDVIHVHCRIKKLGRSSMVCSYVITRGDSNEILVTAESVQVSYNSVTGRSQPIPEDIVEKIQTYEGDLLETK</sequence>
<dbReference type="InterPro" id="IPR006684">
    <property type="entry name" value="YbgC/YbaW"/>
</dbReference>
<protein>
    <submittedName>
        <fullName evidence="4">Acyl-CoA thioesterase</fullName>
    </submittedName>
</protein>
<evidence type="ECO:0000256" key="1">
    <source>
        <dbReference type="ARBA" id="ARBA00005953"/>
    </source>
</evidence>
<feature type="domain" description="Thioesterase" evidence="3">
    <location>
        <begin position="22"/>
        <end position="106"/>
    </location>
</feature>
<dbReference type="PANTHER" id="PTHR31793">
    <property type="entry name" value="4-HYDROXYBENZOYL-COA THIOESTERASE FAMILY MEMBER"/>
    <property type="match status" value="1"/>
</dbReference>
<dbReference type="Proteomes" id="UP001148125">
    <property type="component" value="Unassembled WGS sequence"/>
</dbReference>
<dbReference type="EMBL" id="JAOTPO010000001">
    <property type="protein sequence ID" value="MDE5412210.1"/>
    <property type="molecule type" value="Genomic_DNA"/>
</dbReference>
<comment type="similarity">
    <text evidence="1">Belongs to the 4-hydroxybenzoyl-CoA thioesterase family.</text>
</comment>